<evidence type="ECO:0000256" key="1">
    <source>
        <dbReference type="SAM" id="MobiDB-lite"/>
    </source>
</evidence>
<feature type="region of interest" description="Disordered" evidence="1">
    <location>
        <begin position="49"/>
        <end position="72"/>
    </location>
</feature>
<sequence length="122" mass="12856">MTPLPVKSGNLGPCGIAFKLLDLASPGRASATMGVSRATMDEPMCAFPPTQPLKSKWQKPAGEGDRDWGKDGRVVQLSTDLTNREHVPLQLSDTSQVCTDLSVCTDPGSVCTDLSVPPNMGA</sequence>
<feature type="compositionally biased region" description="Basic and acidic residues" evidence="1">
    <location>
        <begin position="62"/>
        <end position="72"/>
    </location>
</feature>
<proteinExistence type="predicted"/>
<evidence type="ECO:0000313" key="3">
    <source>
        <dbReference type="Proteomes" id="UP000824540"/>
    </source>
</evidence>
<reference evidence="2" key="1">
    <citation type="thesis" date="2021" institute="BYU ScholarsArchive" country="Provo, UT, USA">
        <title>Applications of and Algorithms for Genome Assembly and Genomic Analyses with an Emphasis on Marine Teleosts.</title>
        <authorList>
            <person name="Pickett B.D."/>
        </authorList>
    </citation>
    <scope>NUCLEOTIDE SEQUENCE</scope>
    <source>
        <strain evidence="2">HI-2016</strain>
    </source>
</reference>
<keyword evidence="3" id="KW-1185">Reference proteome</keyword>
<evidence type="ECO:0000313" key="2">
    <source>
        <dbReference type="EMBL" id="KAG9339203.1"/>
    </source>
</evidence>
<accession>A0A8T2NF94</accession>
<protein>
    <submittedName>
        <fullName evidence="2">Uncharacterized protein</fullName>
    </submittedName>
</protein>
<name>A0A8T2NF94_9TELE</name>
<dbReference type="AlphaFoldDB" id="A0A8T2NF94"/>
<organism evidence="2 3">
    <name type="scientific">Albula glossodonta</name>
    <name type="common">roundjaw bonefish</name>
    <dbReference type="NCBI Taxonomy" id="121402"/>
    <lineage>
        <taxon>Eukaryota</taxon>
        <taxon>Metazoa</taxon>
        <taxon>Chordata</taxon>
        <taxon>Craniata</taxon>
        <taxon>Vertebrata</taxon>
        <taxon>Euteleostomi</taxon>
        <taxon>Actinopterygii</taxon>
        <taxon>Neopterygii</taxon>
        <taxon>Teleostei</taxon>
        <taxon>Albuliformes</taxon>
        <taxon>Albulidae</taxon>
        <taxon>Albula</taxon>
    </lineage>
</organism>
<comment type="caution">
    <text evidence="2">The sequence shown here is derived from an EMBL/GenBank/DDBJ whole genome shotgun (WGS) entry which is preliminary data.</text>
</comment>
<gene>
    <name evidence="2" type="ORF">JZ751_024062</name>
</gene>
<dbReference type="EMBL" id="JAFBMS010000057">
    <property type="protein sequence ID" value="KAG9339203.1"/>
    <property type="molecule type" value="Genomic_DNA"/>
</dbReference>
<dbReference type="Proteomes" id="UP000824540">
    <property type="component" value="Unassembled WGS sequence"/>
</dbReference>